<sequence length="280" mass="30238">MGREEGGAGLLGRLARGRGGGLAGTERNRIWLPQRRIRCFTPDLASPVLPRIAGTREEDAVGQEGGDRRWGRRSCWLRRLLVATVRAAHGGAAAGEARIRDRWRRTRSPCDGGGNSWRDSGRAARRGAREEVRPARWRRFAAGRGRHGGGAAVAGGQDACGGHFGRGGMDDHGRLAREVWQMTAFGRRVSGGRSAQRLARRVEARPVVAEIGMARGGVAGGGRPAWRDEARPALDEASLARAIYSARRPAGGGHWCSGRTCRQRLDGGGASGHPPWTRRW</sequence>
<reference evidence="3" key="2">
    <citation type="journal article" date="2008" name="Nucleic Acids Res.">
        <title>The rice annotation project database (RAP-DB): 2008 update.</title>
        <authorList>
            <consortium name="The rice annotation project (RAP)"/>
        </authorList>
    </citation>
    <scope>GENOME REANNOTATION</scope>
    <source>
        <strain evidence="3">cv. Nipponbare</strain>
    </source>
</reference>
<organism evidence="2 3">
    <name type="scientific">Oryza sativa subsp. japonica</name>
    <name type="common">Rice</name>
    <dbReference type="NCBI Taxonomy" id="39947"/>
    <lineage>
        <taxon>Eukaryota</taxon>
        <taxon>Viridiplantae</taxon>
        <taxon>Streptophyta</taxon>
        <taxon>Embryophyta</taxon>
        <taxon>Tracheophyta</taxon>
        <taxon>Spermatophyta</taxon>
        <taxon>Magnoliopsida</taxon>
        <taxon>Liliopsida</taxon>
        <taxon>Poales</taxon>
        <taxon>Poaceae</taxon>
        <taxon>BOP clade</taxon>
        <taxon>Oryzoideae</taxon>
        <taxon>Oryzeae</taxon>
        <taxon>Oryzinae</taxon>
        <taxon>Oryza</taxon>
        <taxon>Oryza sativa</taxon>
    </lineage>
</organism>
<dbReference type="Proteomes" id="UP000000763">
    <property type="component" value="Chromosome 9"/>
</dbReference>
<dbReference type="AlphaFoldDB" id="Q6YUL9"/>
<reference evidence="3" key="1">
    <citation type="journal article" date="2005" name="Nature">
        <title>The map-based sequence of the rice genome.</title>
        <authorList>
            <consortium name="International rice genome sequencing project (IRGSP)"/>
            <person name="Matsumoto T."/>
            <person name="Wu J."/>
            <person name="Kanamori H."/>
            <person name="Katayose Y."/>
            <person name="Fujisawa M."/>
            <person name="Namiki N."/>
            <person name="Mizuno H."/>
            <person name="Yamamoto K."/>
            <person name="Antonio B.A."/>
            <person name="Baba T."/>
            <person name="Sakata K."/>
            <person name="Nagamura Y."/>
            <person name="Aoki H."/>
            <person name="Arikawa K."/>
            <person name="Arita K."/>
            <person name="Bito T."/>
            <person name="Chiden Y."/>
            <person name="Fujitsuka N."/>
            <person name="Fukunaka R."/>
            <person name="Hamada M."/>
            <person name="Harada C."/>
            <person name="Hayashi A."/>
            <person name="Hijishita S."/>
            <person name="Honda M."/>
            <person name="Hosokawa S."/>
            <person name="Ichikawa Y."/>
            <person name="Idonuma A."/>
            <person name="Iijima M."/>
            <person name="Ikeda M."/>
            <person name="Ikeno M."/>
            <person name="Ito K."/>
            <person name="Ito S."/>
            <person name="Ito T."/>
            <person name="Ito Y."/>
            <person name="Ito Y."/>
            <person name="Iwabuchi A."/>
            <person name="Kamiya K."/>
            <person name="Karasawa W."/>
            <person name="Kurita K."/>
            <person name="Katagiri S."/>
            <person name="Kikuta A."/>
            <person name="Kobayashi H."/>
            <person name="Kobayashi N."/>
            <person name="Machita K."/>
            <person name="Maehara T."/>
            <person name="Masukawa M."/>
            <person name="Mizubayashi T."/>
            <person name="Mukai Y."/>
            <person name="Nagasaki H."/>
            <person name="Nagata Y."/>
            <person name="Naito S."/>
            <person name="Nakashima M."/>
            <person name="Nakama Y."/>
            <person name="Nakamichi Y."/>
            <person name="Nakamura M."/>
            <person name="Meguro A."/>
            <person name="Negishi M."/>
            <person name="Ohta I."/>
            <person name="Ohta T."/>
            <person name="Okamoto M."/>
            <person name="Ono N."/>
            <person name="Saji S."/>
            <person name="Sakaguchi M."/>
            <person name="Sakai K."/>
            <person name="Shibata M."/>
            <person name="Shimokawa T."/>
            <person name="Song J."/>
            <person name="Takazaki Y."/>
            <person name="Terasawa K."/>
            <person name="Tsugane M."/>
            <person name="Tsuji K."/>
            <person name="Ueda S."/>
            <person name="Waki K."/>
            <person name="Yamagata H."/>
            <person name="Yamamoto M."/>
            <person name="Yamamoto S."/>
            <person name="Yamane H."/>
            <person name="Yoshiki S."/>
            <person name="Yoshihara R."/>
            <person name="Yukawa K."/>
            <person name="Zhong H."/>
            <person name="Yano M."/>
            <person name="Yuan Q."/>
            <person name="Ouyang S."/>
            <person name="Liu J."/>
            <person name="Jones K.M."/>
            <person name="Gansberger K."/>
            <person name="Moffat K."/>
            <person name="Hill J."/>
            <person name="Bera J."/>
            <person name="Fadrosh D."/>
            <person name="Jin S."/>
            <person name="Johri S."/>
            <person name="Kim M."/>
            <person name="Overton L."/>
            <person name="Reardon M."/>
            <person name="Tsitrin T."/>
            <person name="Vuong H."/>
            <person name="Weaver B."/>
            <person name="Ciecko A."/>
            <person name="Tallon L."/>
            <person name="Jackson J."/>
            <person name="Pai G."/>
            <person name="Aken S.V."/>
            <person name="Utterback T."/>
            <person name="Reidmuller S."/>
            <person name="Feldblyum T."/>
            <person name="Hsiao J."/>
            <person name="Zismann V."/>
            <person name="Iobst S."/>
            <person name="de Vazeille A.R."/>
            <person name="Buell C.R."/>
            <person name="Ying K."/>
            <person name="Li Y."/>
            <person name="Lu T."/>
            <person name="Huang Y."/>
            <person name="Zhao Q."/>
            <person name="Feng Q."/>
            <person name="Zhang L."/>
            <person name="Zhu J."/>
            <person name="Weng Q."/>
            <person name="Mu J."/>
            <person name="Lu Y."/>
            <person name="Fan D."/>
            <person name="Liu Y."/>
            <person name="Guan J."/>
            <person name="Zhang Y."/>
            <person name="Yu S."/>
            <person name="Liu X."/>
            <person name="Zhang Y."/>
            <person name="Hong G."/>
            <person name="Han B."/>
            <person name="Choisne N."/>
            <person name="Demange N."/>
            <person name="Orjeda G."/>
            <person name="Samain S."/>
            <person name="Cattolico L."/>
            <person name="Pelletier E."/>
            <person name="Couloux A."/>
            <person name="Segurens B."/>
            <person name="Wincker P."/>
            <person name="D'Hont A."/>
            <person name="Scarpelli C."/>
            <person name="Weissenbach J."/>
            <person name="Salanoubat M."/>
            <person name="Quetier F."/>
            <person name="Yu Y."/>
            <person name="Kim H.R."/>
            <person name="Rambo T."/>
            <person name="Currie J."/>
            <person name="Collura K."/>
            <person name="Luo M."/>
            <person name="Yang T."/>
            <person name="Ammiraju J.S.S."/>
            <person name="Engler F."/>
            <person name="Soderlund C."/>
            <person name="Wing R.A."/>
            <person name="Palmer L.E."/>
            <person name="de la Bastide M."/>
            <person name="Spiegel L."/>
            <person name="Nascimento L."/>
            <person name="Zutavern T."/>
            <person name="O'Shaughnessy A."/>
            <person name="Dike S."/>
            <person name="Dedhia N."/>
            <person name="Preston R."/>
            <person name="Balija V."/>
            <person name="McCombie W.R."/>
            <person name="Chow T."/>
            <person name="Chen H."/>
            <person name="Chung M."/>
            <person name="Chen C."/>
            <person name="Shaw J."/>
            <person name="Wu H."/>
            <person name="Hsiao K."/>
            <person name="Chao Y."/>
            <person name="Chu M."/>
            <person name="Cheng C."/>
            <person name="Hour A."/>
            <person name="Lee P."/>
            <person name="Lin S."/>
            <person name="Lin Y."/>
            <person name="Liou J."/>
            <person name="Liu S."/>
            <person name="Hsing Y."/>
            <person name="Raghuvanshi S."/>
            <person name="Mohanty A."/>
            <person name="Bharti A.K."/>
            <person name="Gaur A."/>
            <person name="Gupta V."/>
            <person name="Kumar D."/>
            <person name="Ravi V."/>
            <person name="Vij S."/>
            <person name="Kapur A."/>
            <person name="Khurana P."/>
            <person name="Khurana P."/>
            <person name="Khurana J.P."/>
            <person name="Tyagi A.K."/>
            <person name="Gaikwad K."/>
            <person name="Singh A."/>
            <person name="Dalal V."/>
            <person name="Srivastava S."/>
            <person name="Dixit A."/>
            <person name="Pal A.K."/>
            <person name="Ghazi I.A."/>
            <person name="Yadav M."/>
            <person name="Pandit A."/>
            <person name="Bhargava A."/>
            <person name="Sureshbabu K."/>
            <person name="Batra K."/>
            <person name="Sharma T.R."/>
            <person name="Mohapatra T."/>
            <person name="Singh N.K."/>
            <person name="Messing J."/>
            <person name="Nelson A.B."/>
            <person name="Fuks G."/>
            <person name="Kavchok S."/>
            <person name="Keizer G."/>
            <person name="Linton E."/>
            <person name="Llaca V."/>
            <person name="Song R."/>
            <person name="Tanyolac B."/>
            <person name="Young S."/>
            <person name="Ho-Il K."/>
            <person name="Hahn J.H."/>
            <person name="Sangsakoo G."/>
            <person name="Vanavichit A."/>
            <person name="de Mattos Luiz.A.T."/>
            <person name="Zimmer P.D."/>
            <person name="Malone G."/>
            <person name="Dellagostin O."/>
            <person name="de Oliveira A.C."/>
            <person name="Bevan M."/>
            <person name="Bancroft I."/>
            <person name="Minx P."/>
            <person name="Cordum H."/>
            <person name="Wilson R."/>
            <person name="Cheng Z."/>
            <person name="Jin W."/>
            <person name="Jiang J."/>
            <person name="Leong S.A."/>
            <person name="Iwama H."/>
            <person name="Gojobori T."/>
            <person name="Itoh T."/>
            <person name="Niimura Y."/>
            <person name="Fujii Y."/>
            <person name="Habara T."/>
            <person name="Sakai H."/>
            <person name="Sato Y."/>
            <person name="Wilson G."/>
            <person name="Kumar K."/>
            <person name="McCouch S."/>
            <person name="Juretic N."/>
            <person name="Hoen D."/>
            <person name="Wright S."/>
            <person name="Bruskiewich R."/>
            <person name="Bureau T."/>
            <person name="Miyao A."/>
            <person name="Hirochika H."/>
            <person name="Nishikawa T."/>
            <person name="Kadowaki K."/>
            <person name="Sugiura M."/>
            <person name="Burr B."/>
            <person name="Sasaki T."/>
        </authorList>
    </citation>
    <scope>NUCLEOTIDE SEQUENCE [LARGE SCALE GENOMIC DNA]</scope>
    <source>
        <strain evidence="3">cv. Nipponbare</strain>
    </source>
</reference>
<name>Q6YUL9_ORYSJ</name>
<feature type="region of interest" description="Disordered" evidence="1">
    <location>
        <begin position="105"/>
        <end position="131"/>
    </location>
</feature>
<proteinExistence type="predicted"/>
<protein>
    <submittedName>
        <fullName evidence="2">Uncharacterized protein</fullName>
    </submittedName>
</protein>
<evidence type="ECO:0000256" key="1">
    <source>
        <dbReference type="SAM" id="MobiDB-lite"/>
    </source>
</evidence>
<dbReference type="EMBL" id="AP005860">
    <property type="protein sequence ID" value="BAD16506.1"/>
    <property type="molecule type" value="Genomic_DNA"/>
</dbReference>
<feature type="compositionally biased region" description="Basic and acidic residues" evidence="1">
    <location>
        <begin position="119"/>
        <end position="131"/>
    </location>
</feature>
<evidence type="ECO:0000313" key="2">
    <source>
        <dbReference type="EMBL" id="BAD16506.1"/>
    </source>
</evidence>
<gene>
    <name evidence="2" type="primary">OJ1134_E08.37</name>
</gene>
<accession>Q6YUL9</accession>
<evidence type="ECO:0000313" key="3">
    <source>
        <dbReference type="Proteomes" id="UP000000763"/>
    </source>
</evidence>